<dbReference type="Pfam" id="PF18742">
    <property type="entry name" value="DpnII-MboI"/>
    <property type="match status" value="1"/>
</dbReference>
<evidence type="ECO:0000313" key="3">
    <source>
        <dbReference type="Proteomes" id="UP000296159"/>
    </source>
</evidence>
<sequence length="346" mass="40272">MDSKFNEVREYSRAILLLRKLILISKLSILVSVLTIGVSYYVVIADYFQPYDLTNSTIVEAMMDKDYQSINNNTFVILNKYNSGESKIKPTDFYAFLPGRYNATYVHVHGHLVPMGESINTSHNNFTMYRYDFTYRVSISQFGVMIFSLIQIFLLSSFLYLHFSTKSKHEHDFEDKIVGTYFDMLSDPLEERELSDVEKLKLTLRKFNAFRLALNNRYDNRPGYAINDEYDVQDLLRAILALNFEDVIKESAIPYYLGSNSRVDFLIRDQSIAIEVKKTRKELRDGKLADQIISDLHRYQAHPACKDIIFFVYDPDHLIQNPASLKKDIKLIRSDATLHFVIVPEV</sequence>
<dbReference type="EMBL" id="QDKH01000063">
    <property type="protein sequence ID" value="PWC09267.1"/>
    <property type="molecule type" value="Genomic_DNA"/>
</dbReference>
<dbReference type="Proteomes" id="UP000296159">
    <property type="component" value="Unassembled WGS sequence"/>
</dbReference>
<gene>
    <name evidence="2" type="ORF">DDT56_24190</name>
</gene>
<evidence type="ECO:0000256" key="1">
    <source>
        <dbReference type="SAM" id="Phobius"/>
    </source>
</evidence>
<comment type="caution">
    <text evidence="2">The sequence shown here is derived from an EMBL/GenBank/DDBJ whole genome shotgun (WGS) entry which is preliminary data.</text>
</comment>
<name>A0A2U1TIM2_9GAMM</name>
<proteinExistence type="predicted"/>
<organism evidence="2 3">
    <name type="scientific">Brenneria corticis</name>
    <dbReference type="NCBI Taxonomy" id="2173106"/>
    <lineage>
        <taxon>Bacteria</taxon>
        <taxon>Pseudomonadati</taxon>
        <taxon>Pseudomonadota</taxon>
        <taxon>Gammaproteobacteria</taxon>
        <taxon>Enterobacterales</taxon>
        <taxon>Pectobacteriaceae</taxon>
        <taxon>Brenneria</taxon>
    </lineage>
</organism>
<feature type="transmembrane region" description="Helical" evidence="1">
    <location>
        <begin position="139"/>
        <end position="161"/>
    </location>
</feature>
<protein>
    <submittedName>
        <fullName evidence="2">Uncharacterized protein</fullName>
    </submittedName>
</protein>
<accession>A0A2U1TIM2</accession>
<keyword evidence="1" id="KW-0812">Transmembrane</keyword>
<keyword evidence="3" id="KW-1185">Reference proteome</keyword>
<dbReference type="AlphaFoldDB" id="A0A2U1TIM2"/>
<keyword evidence="1" id="KW-1133">Transmembrane helix</keyword>
<dbReference type="RefSeq" id="WP_136168874.1">
    <property type="nucleotide sequence ID" value="NZ_KZ819123.1"/>
</dbReference>
<evidence type="ECO:0000313" key="2">
    <source>
        <dbReference type="EMBL" id="PWC09267.1"/>
    </source>
</evidence>
<keyword evidence="1" id="KW-0472">Membrane</keyword>
<reference evidence="2 3" key="1">
    <citation type="submission" date="2018-04" db="EMBL/GenBank/DDBJ databases">
        <title>Brenneria corticis sp.nov.</title>
        <authorList>
            <person name="Li Y."/>
        </authorList>
    </citation>
    <scope>NUCLEOTIDE SEQUENCE [LARGE SCALE GENOMIC DNA]</scope>
    <source>
        <strain evidence="2 3">CFCC 11842</strain>
    </source>
</reference>
<feature type="transmembrane region" description="Helical" evidence="1">
    <location>
        <begin position="21"/>
        <end position="43"/>
    </location>
</feature>